<dbReference type="EMBL" id="MN740544">
    <property type="protein sequence ID" value="QHS77278.1"/>
    <property type="molecule type" value="Genomic_DNA"/>
</dbReference>
<sequence length="379" mass="44518">MAFRKAILNFDSQKKFFASNLETLNYKLKLANKQQIIYSYDTGEVIIPKIENPILELFLDVKNMDPYNSHHIRSIGAVIRSMSRMLISFAPYEIKLIIDLSHLNSPQHIFDFLDQVRWGSVSEFLLQDVYVITKFKLKSLCYTFIDSIKTKDFFDISNQVFKYQDLNFCENICLQLKELCLYFKWESTQQCAEISSLWFCIEGVYKNKINKVIVDKPMNKNLDIVCFIDKGQNQIRLIEILNKFCILFNINITLLIGSLRISTKGYRKLKQLLWNSCHKNIQAIAFTDTQEVIEFLKNRKDEDHEIYSIDLNKNAEYLEFGKEYFKKNTANTTLIFGGEKYGIPNEIDNESTKKLMIDTRNSINLVSCINIFLFEYFNS</sequence>
<keyword evidence="2" id="KW-0808">Transferase</keyword>
<dbReference type="InterPro" id="IPR029028">
    <property type="entry name" value="Alpha/beta_knot_MTases"/>
</dbReference>
<dbReference type="Pfam" id="PF00588">
    <property type="entry name" value="SpoU_methylase"/>
    <property type="match status" value="1"/>
</dbReference>
<evidence type="ECO:0000259" key="3">
    <source>
        <dbReference type="Pfam" id="PF00588"/>
    </source>
</evidence>
<dbReference type="GO" id="GO:0032259">
    <property type="term" value="P:methylation"/>
    <property type="evidence" value="ECO:0007669"/>
    <property type="project" value="UniProtKB-KW"/>
</dbReference>
<evidence type="ECO:0000256" key="2">
    <source>
        <dbReference type="ARBA" id="ARBA00022679"/>
    </source>
</evidence>
<dbReference type="Gene3D" id="3.40.1280.10">
    <property type="match status" value="1"/>
</dbReference>
<dbReference type="InterPro" id="IPR001537">
    <property type="entry name" value="SpoU_MeTrfase"/>
</dbReference>
<evidence type="ECO:0000313" key="4">
    <source>
        <dbReference type="EMBL" id="QHS77278.1"/>
    </source>
</evidence>
<accession>A0A6C0AC40</accession>
<evidence type="ECO:0000256" key="1">
    <source>
        <dbReference type="ARBA" id="ARBA00022603"/>
    </source>
</evidence>
<name>A0A6C0AC40_9ZZZZ</name>
<reference evidence="4" key="1">
    <citation type="journal article" date="2020" name="Nature">
        <title>Giant virus diversity and host interactions through global metagenomics.</title>
        <authorList>
            <person name="Schulz F."/>
            <person name="Roux S."/>
            <person name="Paez-Espino D."/>
            <person name="Jungbluth S."/>
            <person name="Walsh D.A."/>
            <person name="Denef V.J."/>
            <person name="McMahon K.D."/>
            <person name="Konstantinidis K.T."/>
            <person name="Eloe-Fadrosh E.A."/>
            <person name="Kyrpides N.C."/>
            <person name="Woyke T."/>
        </authorList>
    </citation>
    <scope>NUCLEOTIDE SEQUENCE</scope>
    <source>
        <strain evidence="4">GVMAG-S-1004661-13</strain>
    </source>
</reference>
<dbReference type="InterPro" id="IPR029026">
    <property type="entry name" value="tRNA_m1G_MTases_N"/>
</dbReference>
<protein>
    <recommendedName>
        <fullName evidence="3">tRNA/rRNA methyltransferase SpoU type domain-containing protein</fullName>
    </recommendedName>
</protein>
<dbReference type="SUPFAM" id="SSF75217">
    <property type="entry name" value="alpha/beta knot"/>
    <property type="match status" value="1"/>
</dbReference>
<proteinExistence type="predicted"/>
<dbReference type="GO" id="GO:0006396">
    <property type="term" value="P:RNA processing"/>
    <property type="evidence" value="ECO:0007669"/>
    <property type="project" value="InterPro"/>
</dbReference>
<feature type="domain" description="tRNA/rRNA methyltransferase SpoU type" evidence="3">
    <location>
        <begin position="271"/>
        <end position="373"/>
    </location>
</feature>
<dbReference type="GO" id="GO:0008173">
    <property type="term" value="F:RNA methyltransferase activity"/>
    <property type="evidence" value="ECO:0007669"/>
    <property type="project" value="InterPro"/>
</dbReference>
<keyword evidence="1" id="KW-0489">Methyltransferase</keyword>
<dbReference type="GO" id="GO:0003723">
    <property type="term" value="F:RNA binding"/>
    <property type="evidence" value="ECO:0007669"/>
    <property type="project" value="InterPro"/>
</dbReference>
<dbReference type="AlphaFoldDB" id="A0A6C0AC40"/>
<organism evidence="4">
    <name type="scientific">viral metagenome</name>
    <dbReference type="NCBI Taxonomy" id="1070528"/>
    <lineage>
        <taxon>unclassified sequences</taxon>
        <taxon>metagenomes</taxon>
        <taxon>organismal metagenomes</taxon>
    </lineage>
</organism>